<keyword evidence="6 8" id="KW-0408">Iron</keyword>
<dbReference type="Gene3D" id="1.10.630.10">
    <property type="entry name" value="Cytochrome P450"/>
    <property type="match status" value="1"/>
</dbReference>
<evidence type="ECO:0000256" key="3">
    <source>
        <dbReference type="ARBA" id="ARBA00022617"/>
    </source>
</evidence>
<protein>
    <submittedName>
        <fullName evidence="11">Cytochrome P450</fullName>
    </submittedName>
</protein>
<organism evidence="11 12">
    <name type="scientific">Amniculicola lignicola CBS 123094</name>
    <dbReference type="NCBI Taxonomy" id="1392246"/>
    <lineage>
        <taxon>Eukaryota</taxon>
        <taxon>Fungi</taxon>
        <taxon>Dikarya</taxon>
        <taxon>Ascomycota</taxon>
        <taxon>Pezizomycotina</taxon>
        <taxon>Dothideomycetes</taxon>
        <taxon>Pleosporomycetidae</taxon>
        <taxon>Pleosporales</taxon>
        <taxon>Amniculicolaceae</taxon>
        <taxon>Amniculicola</taxon>
    </lineage>
</organism>
<keyword evidence="10" id="KW-0472">Membrane</keyword>
<evidence type="ECO:0000313" key="11">
    <source>
        <dbReference type="EMBL" id="KAF2001063.1"/>
    </source>
</evidence>
<dbReference type="PRINTS" id="PR00464">
    <property type="entry name" value="EP450II"/>
</dbReference>
<dbReference type="InterPro" id="IPR017972">
    <property type="entry name" value="Cyt_P450_CS"/>
</dbReference>
<evidence type="ECO:0000313" key="12">
    <source>
        <dbReference type="Proteomes" id="UP000799779"/>
    </source>
</evidence>
<keyword evidence="10" id="KW-0812">Transmembrane</keyword>
<dbReference type="PROSITE" id="PS00086">
    <property type="entry name" value="CYTOCHROME_P450"/>
    <property type="match status" value="1"/>
</dbReference>
<dbReference type="PANTHER" id="PTHR24287">
    <property type="entry name" value="P450, PUTATIVE (EUROFUNG)-RELATED"/>
    <property type="match status" value="1"/>
</dbReference>
<dbReference type="InterPro" id="IPR047146">
    <property type="entry name" value="Cyt_P450_E_CYP52_fungi"/>
</dbReference>
<gene>
    <name evidence="11" type="ORF">P154DRAFT_619686</name>
</gene>
<keyword evidence="3 8" id="KW-0349">Heme</keyword>
<evidence type="ECO:0000256" key="1">
    <source>
        <dbReference type="ARBA" id="ARBA00001971"/>
    </source>
</evidence>
<dbReference type="GO" id="GO:0005506">
    <property type="term" value="F:iron ion binding"/>
    <property type="evidence" value="ECO:0007669"/>
    <property type="project" value="InterPro"/>
</dbReference>
<comment type="similarity">
    <text evidence="2 9">Belongs to the cytochrome P450 family.</text>
</comment>
<dbReference type="AlphaFoldDB" id="A0A6A5WGX2"/>
<keyword evidence="5 9" id="KW-0560">Oxidoreductase</keyword>
<feature type="binding site" description="axial binding residue" evidence="8">
    <location>
        <position position="472"/>
    </location>
    <ligand>
        <name>heme</name>
        <dbReference type="ChEBI" id="CHEBI:30413"/>
    </ligand>
    <ligandPart>
        <name>Fe</name>
        <dbReference type="ChEBI" id="CHEBI:18248"/>
    </ligandPart>
</feature>
<dbReference type="InterPro" id="IPR036396">
    <property type="entry name" value="Cyt_P450_sf"/>
</dbReference>
<dbReference type="Pfam" id="PF00067">
    <property type="entry name" value="p450"/>
    <property type="match status" value="1"/>
</dbReference>
<dbReference type="EMBL" id="ML977585">
    <property type="protein sequence ID" value="KAF2001063.1"/>
    <property type="molecule type" value="Genomic_DNA"/>
</dbReference>
<keyword evidence="4 8" id="KW-0479">Metal-binding</keyword>
<evidence type="ECO:0000256" key="10">
    <source>
        <dbReference type="SAM" id="Phobius"/>
    </source>
</evidence>
<comment type="cofactor">
    <cofactor evidence="1 8">
        <name>heme</name>
        <dbReference type="ChEBI" id="CHEBI:30413"/>
    </cofactor>
</comment>
<evidence type="ECO:0000256" key="6">
    <source>
        <dbReference type="ARBA" id="ARBA00023004"/>
    </source>
</evidence>
<sequence length="540" mass="61111">MHSTLLLPVWAFVSYIIYLIASSVLTSRHHRRRAHELHCADPPRVRTADPIGIINIRAMLKADKESRMPQYLCERYEASCEREGKRLGTFCQNILGSWSVFTTEPENIKAILASQFKEFGLGDTRNNNFAPLLGHGIFSTDGKGWEHSRTLLRPQFAREQVSDLDLEERHVQNLLRNLPVQSDGWTEVTDLKTLFFRLTIDSASEFLFGESLDSQISHFPDYKTNRMPMKVSEKEFGIAFDGAQGGIAKAARFGDMYWMAHDKQLKKHCETCHTFIDHYVQLALSKDKASLRSDPKNGQYVFLDAVAETTRDPVELRQHLLSIMVAGRDTTASLLSIMFLLLTKNPHIYAQLRSVVLETFGTFDNPKNITFSSLKNCTYLQWCMNETLRLYPQVPINSRRALVDTTLPTGGGPSGTSPIYIRKGQQCDYSVFVMQRRKDLWGPDADEWKPERWDGRKSGWEFLPFNGGPRICIGQQFALTEAGYVAVRLMQKFGEIQAAPGDDSWGVDKNGAIDGKLKVWVTLTGSPADGVRVRMKGATE</sequence>
<dbReference type="InterPro" id="IPR002402">
    <property type="entry name" value="Cyt_P450_E_grp-II"/>
</dbReference>
<name>A0A6A5WGX2_9PLEO</name>
<evidence type="ECO:0000256" key="4">
    <source>
        <dbReference type="ARBA" id="ARBA00022723"/>
    </source>
</evidence>
<dbReference type="InterPro" id="IPR002974">
    <property type="entry name" value="Cyt_P450_E_CYP52_ascomycetes"/>
</dbReference>
<dbReference type="CDD" id="cd11063">
    <property type="entry name" value="CYP52"/>
    <property type="match status" value="1"/>
</dbReference>
<evidence type="ECO:0000256" key="7">
    <source>
        <dbReference type="ARBA" id="ARBA00023033"/>
    </source>
</evidence>
<dbReference type="OrthoDB" id="1470350at2759"/>
<accession>A0A6A5WGX2</accession>
<dbReference type="PANTHER" id="PTHR24287:SF1">
    <property type="entry name" value="P450, PUTATIVE (EUROFUNG)-RELATED"/>
    <property type="match status" value="1"/>
</dbReference>
<keyword evidence="10" id="KW-1133">Transmembrane helix</keyword>
<reference evidence="11" key="1">
    <citation type="journal article" date="2020" name="Stud. Mycol.">
        <title>101 Dothideomycetes genomes: a test case for predicting lifestyles and emergence of pathogens.</title>
        <authorList>
            <person name="Haridas S."/>
            <person name="Albert R."/>
            <person name="Binder M."/>
            <person name="Bloem J."/>
            <person name="Labutti K."/>
            <person name="Salamov A."/>
            <person name="Andreopoulos B."/>
            <person name="Baker S."/>
            <person name="Barry K."/>
            <person name="Bills G."/>
            <person name="Bluhm B."/>
            <person name="Cannon C."/>
            <person name="Castanera R."/>
            <person name="Culley D."/>
            <person name="Daum C."/>
            <person name="Ezra D."/>
            <person name="Gonzalez J."/>
            <person name="Henrissat B."/>
            <person name="Kuo A."/>
            <person name="Liang C."/>
            <person name="Lipzen A."/>
            <person name="Lutzoni F."/>
            <person name="Magnuson J."/>
            <person name="Mondo S."/>
            <person name="Nolan M."/>
            <person name="Ohm R."/>
            <person name="Pangilinan J."/>
            <person name="Park H.-J."/>
            <person name="Ramirez L."/>
            <person name="Alfaro M."/>
            <person name="Sun H."/>
            <person name="Tritt A."/>
            <person name="Yoshinaga Y."/>
            <person name="Zwiers L.-H."/>
            <person name="Turgeon B."/>
            <person name="Goodwin S."/>
            <person name="Spatafora J."/>
            <person name="Crous P."/>
            <person name="Grigoriev I."/>
        </authorList>
    </citation>
    <scope>NUCLEOTIDE SEQUENCE</scope>
    <source>
        <strain evidence="11">CBS 123094</strain>
    </source>
</reference>
<keyword evidence="7 9" id="KW-0503">Monooxygenase</keyword>
<dbReference type="GO" id="GO:0020037">
    <property type="term" value="F:heme binding"/>
    <property type="evidence" value="ECO:0007669"/>
    <property type="project" value="InterPro"/>
</dbReference>
<feature type="transmembrane region" description="Helical" evidence="10">
    <location>
        <begin position="6"/>
        <end position="25"/>
    </location>
</feature>
<dbReference type="PRINTS" id="PR00385">
    <property type="entry name" value="P450"/>
</dbReference>
<keyword evidence="12" id="KW-1185">Reference proteome</keyword>
<dbReference type="InterPro" id="IPR001128">
    <property type="entry name" value="Cyt_P450"/>
</dbReference>
<dbReference type="Proteomes" id="UP000799779">
    <property type="component" value="Unassembled WGS sequence"/>
</dbReference>
<evidence type="ECO:0000256" key="5">
    <source>
        <dbReference type="ARBA" id="ARBA00023002"/>
    </source>
</evidence>
<evidence type="ECO:0000256" key="2">
    <source>
        <dbReference type="ARBA" id="ARBA00010617"/>
    </source>
</evidence>
<evidence type="ECO:0000256" key="8">
    <source>
        <dbReference type="PIRSR" id="PIRSR602402-1"/>
    </source>
</evidence>
<dbReference type="PRINTS" id="PR01239">
    <property type="entry name" value="EP450IICYP52"/>
</dbReference>
<evidence type="ECO:0000256" key="9">
    <source>
        <dbReference type="RuleBase" id="RU000461"/>
    </source>
</evidence>
<dbReference type="GO" id="GO:0016712">
    <property type="term" value="F:oxidoreductase activity, acting on paired donors, with incorporation or reduction of molecular oxygen, reduced flavin or flavoprotein as one donor, and incorporation of one atom of oxygen"/>
    <property type="evidence" value="ECO:0007669"/>
    <property type="project" value="InterPro"/>
</dbReference>
<proteinExistence type="inferred from homology"/>
<dbReference type="SUPFAM" id="SSF48264">
    <property type="entry name" value="Cytochrome P450"/>
    <property type="match status" value="1"/>
</dbReference>